<keyword evidence="2 3" id="KW-0808">Transferase</keyword>
<dbReference type="CDD" id="cd03784">
    <property type="entry name" value="GT1_Gtf-like"/>
    <property type="match status" value="1"/>
</dbReference>
<dbReference type="EC" id="2.4.1.-" evidence="4"/>
<reference evidence="5" key="1">
    <citation type="journal article" date="2023" name="Nat. Commun.">
        <title>Diploid and tetraploid genomes of Acorus and the evolution of monocots.</title>
        <authorList>
            <person name="Ma L."/>
            <person name="Liu K.W."/>
            <person name="Li Z."/>
            <person name="Hsiao Y.Y."/>
            <person name="Qi Y."/>
            <person name="Fu T."/>
            <person name="Tang G.D."/>
            <person name="Zhang D."/>
            <person name="Sun W.H."/>
            <person name="Liu D.K."/>
            <person name="Li Y."/>
            <person name="Chen G.Z."/>
            <person name="Liu X.D."/>
            <person name="Liao X.Y."/>
            <person name="Jiang Y.T."/>
            <person name="Yu X."/>
            <person name="Hao Y."/>
            <person name="Huang J."/>
            <person name="Zhao X.W."/>
            <person name="Ke S."/>
            <person name="Chen Y.Y."/>
            <person name="Wu W.L."/>
            <person name="Hsu J.L."/>
            <person name="Lin Y.F."/>
            <person name="Huang M.D."/>
            <person name="Li C.Y."/>
            <person name="Huang L."/>
            <person name="Wang Z.W."/>
            <person name="Zhao X."/>
            <person name="Zhong W.Y."/>
            <person name="Peng D.H."/>
            <person name="Ahmad S."/>
            <person name="Lan S."/>
            <person name="Zhang J.S."/>
            <person name="Tsai W.C."/>
            <person name="Van de Peer Y."/>
            <person name="Liu Z.J."/>
        </authorList>
    </citation>
    <scope>NUCLEOTIDE SEQUENCE</scope>
    <source>
        <strain evidence="5">SCP</strain>
    </source>
</reference>
<evidence type="ECO:0000256" key="3">
    <source>
        <dbReference type="RuleBase" id="RU003718"/>
    </source>
</evidence>
<dbReference type="PANTHER" id="PTHR48047">
    <property type="entry name" value="GLYCOSYLTRANSFERASE"/>
    <property type="match status" value="1"/>
</dbReference>
<evidence type="ECO:0000313" key="5">
    <source>
        <dbReference type="EMBL" id="KAK1267278.1"/>
    </source>
</evidence>
<dbReference type="SUPFAM" id="SSF53756">
    <property type="entry name" value="UDP-Glycosyltransferase/glycogen phosphorylase"/>
    <property type="match status" value="1"/>
</dbReference>
<dbReference type="Pfam" id="PF00201">
    <property type="entry name" value="UDPGT"/>
    <property type="match status" value="1"/>
</dbReference>
<organism evidence="5 6">
    <name type="scientific">Acorus gramineus</name>
    <name type="common">Dwarf sweet flag</name>
    <dbReference type="NCBI Taxonomy" id="55184"/>
    <lineage>
        <taxon>Eukaryota</taxon>
        <taxon>Viridiplantae</taxon>
        <taxon>Streptophyta</taxon>
        <taxon>Embryophyta</taxon>
        <taxon>Tracheophyta</taxon>
        <taxon>Spermatophyta</taxon>
        <taxon>Magnoliopsida</taxon>
        <taxon>Liliopsida</taxon>
        <taxon>Acoraceae</taxon>
        <taxon>Acorus</taxon>
    </lineage>
</organism>
<evidence type="ECO:0000256" key="2">
    <source>
        <dbReference type="ARBA" id="ARBA00022679"/>
    </source>
</evidence>
<reference evidence="5" key="2">
    <citation type="submission" date="2023-06" db="EMBL/GenBank/DDBJ databases">
        <authorList>
            <person name="Ma L."/>
            <person name="Liu K.-W."/>
            <person name="Li Z."/>
            <person name="Hsiao Y.-Y."/>
            <person name="Qi Y."/>
            <person name="Fu T."/>
            <person name="Tang G."/>
            <person name="Zhang D."/>
            <person name="Sun W.-H."/>
            <person name="Liu D.-K."/>
            <person name="Li Y."/>
            <person name="Chen G.-Z."/>
            <person name="Liu X.-D."/>
            <person name="Liao X.-Y."/>
            <person name="Jiang Y.-T."/>
            <person name="Yu X."/>
            <person name="Hao Y."/>
            <person name="Huang J."/>
            <person name="Zhao X.-W."/>
            <person name="Ke S."/>
            <person name="Chen Y.-Y."/>
            <person name="Wu W.-L."/>
            <person name="Hsu J.-L."/>
            <person name="Lin Y.-F."/>
            <person name="Huang M.-D."/>
            <person name="Li C.-Y."/>
            <person name="Huang L."/>
            <person name="Wang Z.-W."/>
            <person name="Zhao X."/>
            <person name="Zhong W.-Y."/>
            <person name="Peng D.-H."/>
            <person name="Ahmad S."/>
            <person name="Lan S."/>
            <person name="Zhang J.-S."/>
            <person name="Tsai W.-C."/>
            <person name="Van De Peer Y."/>
            <person name="Liu Z.-J."/>
        </authorList>
    </citation>
    <scope>NUCLEOTIDE SEQUENCE</scope>
    <source>
        <strain evidence="5">SCP</strain>
        <tissue evidence="5">Leaves</tissue>
    </source>
</reference>
<dbReference type="Gene3D" id="3.40.50.2000">
    <property type="entry name" value="Glycogen Phosphorylase B"/>
    <property type="match status" value="2"/>
</dbReference>
<dbReference type="GO" id="GO:0035251">
    <property type="term" value="F:UDP-glucosyltransferase activity"/>
    <property type="evidence" value="ECO:0007669"/>
    <property type="project" value="TreeGrafter"/>
</dbReference>
<dbReference type="FunFam" id="3.40.50.2000:FF:000064">
    <property type="entry name" value="Glycosyltransferase"/>
    <property type="match status" value="1"/>
</dbReference>
<dbReference type="InterPro" id="IPR002213">
    <property type="entry name" value="UDP_glucos_trans"/>
</dbReference>
<dbReference type="EMBL" id="JAUJYN010000007">
    <property type="protein sequence ID" value="KAK1267278.1"/>
    <property type="molecule type" value="Genomic_DNA"/>
</dbReference>
<dbReference type="Proteomes" id="UP001179952">
    <property type="component" value="Unassembled WGS sequence"/>
</dbReference>
<evidence type="ECO:0000313" key="6">
    <source>
        <dbReference type="Proteomes" id="UP001179952"/>
    </source>
</evidence>
<name>A0AAV9ASY3_ACOGR</name>
<dbReference type="PANTHER" id="PTHR48047:SF61">
    <property type="entry name" value="OS04G0273600 PROTEIN"/>
    <property type="match status" value="1"/>
</dbReference>
<keyword evidence="6" id="KW-1185">Reference proteome</keyword>
<evidence type="ECO:0000256" key="1">
    <source>
        <dbReference type="ARBA" id="ARBA00009995"/>
    </source>
</evidence>
<gene>
    <name evidence="5" type="ORF">QJS04_geneDACA000137</name>
</gene>
<evidence type="ECO:0000256" key="4">
    <source>
        <dbReference type="RuleBase" id="RU362057"/>
    </source>
</evidence>
<dbReference type="InterPro" id="IPR035595">
    <property type="entry name" value="UDP_glycos_trans_CS"/>
</dbReference>
<protein>
    <recommendedName>
        <fullName evidence="4">Glycosyltransferase</fullName>
        <ecNumber evidence="4">2.4.1.-</ecNumber>
    </recommendedName>
</protein>
<sequence>MSKNGVGVTCKKKGHTVTIVNTPANITTLRSLLPQTSTVRLVDLPFNPTDHGLPPGFESTDGLPFDLHPRFLQATETLRPAFESFISDTLSPNPPSSTLCIISDVLHCWTVETAADLNVFHSLFLVFSAYAAAVLTSVVWHLPRSDFAGGDEYYPLPNRPNIRLHQSQLPKFLLSPEKFRPLIDFHQRHITLTRRSGGFLVNTVQDLEREGVEFLKDWMGGIPVWTVGPILHHPVSESEHDCIGWLGNRPPNSVLYVSFGSMNTISSSQMMELAMGLEASEASFVWVVRPPVEFDYKGGFRAEEWLPEGFEERMRGKKRGILVRGWAPQMEILAHASTRAFLSQCGWNSVLEGLMNGLPMIGWPIEFEQFYSVKMLMEEKGVCVEIARGNNTAVDRVHVEKTIRSVMDGGEEGEEMRRKARELGKVLREAVGEGGPSVRAMDDFLKTALSPVSSSAKIN</sequence>
<comment type="similarity">
    <text evidence="1 3">Belongs to the UDP-glycosyltransferase family.</text>
</comment>
<comment type="caution">
    <text evidence="5">The sequence shown here is derived from an EMBL/GenBank/DDBJ whole genome shotgun (WGS) entry which is preliminary data.</text>
</comment>
<dbReference type="PROSITE" id="PS00375">
    <property type="entry name" value="UDPGT"/>
    <property type="match status" value="1"/>
</dbReference>
<keyword evidence="3" id="KW-0328">Glycosyltransferase</keyword>
<dbReference type="AlphaFoldDB" id="A0AAV9ASY3"/>
<accession>A0AAV9ASY3</accession>
<proteinExistence type="inferred from homology"/>